<proteinExistence type="predicted"/>
<keyword evidence="3" id="KW-1185">Reference proteome</keyword>
<feature type="domain" description="DUF7587" evidence="1">
    <location>
        <begin position="246"/>
        <end position="368"/>
    </location>
</feature>
<dbReference type="OrthoDB" id="4152607at2759"/>
<accession>A0A8H5WYW8</accession>
<evidence type="ECO:0000313" key="3">
    <source>
        <dbReference type="Proteomes" id="UP000567885"/>
    </source>
</evidence>
<dbReference type="AlphaFoldDB" id="A0A8H5WYW8"/>
<sequence>MTTAGSSYHSVAESMGGLHVTNNDSTDPPSRQMITDAISDFQEAVISLRKHAKQIQQMMAISGMKHDIDPEDISRLREPANDLKELSQSINNSFNRSMVEHLVSRGGDPGYEVSNLLHHFDERIQSIARSKLDSTDDDVYTSLSKIAKECYKQTFGEFGKLNPREYLVSHDNEDADSTYRSESPGSRLSDEYFASERSTKHSYSQRAQIRREWKEFWERVSLNCPSGPTLFKPLEATSSDWGFNDIPRYLFRAFDAKSSGRNTQNIITSCMSENNFPERSSIDILSLPSQEEASMLLYNHLDKRSFDGCSTDNFMSWSSSFLYVIQYAIWRSKTGRTCPSEVHICVVDTRDFSRGQFARDLWLLRRFQNSPMERDCRTFFDSRLEYPDYDNGEYLSQGTVNLGKRACIFSLQDLMITGISDLYPQFKDDTSARVKYTKRLLALRSGWRQEDATAEEDVLQAYYIATELLGKFDASDMTLMLLSLRGRRVSATDKLSTEHPGKGIVEPAEVLRHMKWMRIMEQFDVNPKPCDSDSAEAQLKLHRENVERLEKLFA</sequence>
<dbReference type="Pfam" id="PF24494">
    <property type="entry name" value="DUF7587"/>
    <property type="match status" value="1"/>
</dbReference>
<comment type="caution">
    <text evidence="2">The sequence shown here is derived from an EMBL/GenBank/DDBJ whole genome shotgun (WGS) entry which is preliminary data.</text>
</comment>
<protein>
    <recommendedName>
        <fullName evidence="1">DUF7587 domain-containing protein</fullName>
    </recommendedName>
</protein>
<gene>
    <name evidence="2" type="ORF">FHETE_2257</name>
</gene>
<organism evidence="2 3">
    <name type="scientific">Fusarium heterosporum</name>
    <dbReference type="NCBI Taxonomy" id="42747"/>
    <lineage>
        <taxon>Eukaryota</taxon>
        <taxon>Fungi</taxon>
        <taxon>Dikarya</taxon>
        <taxon>Ascomycota</taxon>
        <taxon>Pezizomycotina</taxon>
        <taxon>Sordariomycetes</taxon>
        <taxon>Hypocreomycetidae</taxon>
        <taxon>Hypocreales</taxon>
        <taxon>Nectriaceae</taxon>
        <taxon>Fusarium</taxon>
        <taxon>Fusarium heterosporum species complex</taxon>
    </lineage>
</organism>
<dbReference type="EMBL" id="JAAGWQ010000035">
    <property type="protein sequence ID" value="KAF5676130.1"/>
    <property type="molecule type" value="Genomic_DNA"/>
</dbReference>
<evidence type="ECO:0000313" key="2">
    <source>
        <dbReference type="EMBL" id="KAF5676130.1"/>
    </source>
</evidence>
<name>A0A8H5WYW8_FUSHE</name>
<reference evidence="2 3" key="1">
    <citation type="submission" date="2020-05" db="EMBL/GenBank/DDBJ databases">
        <title>Identification and distribution of gene clusters putatively required for synthesis of sphingolipid metabolism inhibitors in phylogenetically diverse species of the filamentous fungus Fusarium.</title>
        <authorList>
            <person name="Kim H.-S."/>
            <person name="Busman M."/>
            <person name="Brown D.W."/>
            <person name="Divon H."/>
            <person name="Uhlig S."/>
            <person name="Proctor R.H."/>
        </authorList>
    </citation>
    <scope>NUCLEOTIDE SEQUENCE [LARGE SCALE GENOMIC DNA]</scope>
    <source>
        <strain evidence="2 3">NRRL 20693</strain>
    </source>
</reference>
<dbReference type="Proteomes" id="UP000567885">
    <property type="component" value="Unassembled WGS sequence"/>
</dbReference>
<dbReference type="InterPro" id="IPR056009">
    <property type="entry name" value="DUF7587"/>
</dbReference>
<evidence type="ECO:0000259" key="1">
    <source>
        <dbReference type="Pfam" id="PF24494"/>
    </source>
</evidence>